<proteinExistence type="predicted"/>
<accession>A0AAV2JFL0</accession>
<sequence length="103" mass="10888">MPSLPLPPGCSIDCTLYTPTPCAHIDRSLRALWQFSPRVSPSKRAPSPRVMNGGPSRLPLKRQPLRVERGEAAPALPAPVPPRLASSRCQCPPPTAATTGAAS</sequence>
<evidence type="ECO:0000256" key="1">
    <source>
        <dbReference type="SAM" id="MobiDB-lite"/>
    </source>
</evidence>
<feature type="region of interest" description="Disordered" evidence="1">
    <location>
        <begin position="38"/>
        <end position="103"/>
    </location>
</feature>
<reference evidence="2 3" key="1">
    <citation type="submission" date="2024-04" db="EMBL/GenBank/DDBJ databases">
        <authorList>
            <person name="Waldvogel A.-M."/>
            <person name="Schoenle A."/>
        </authorList>
    </citation>
    <scope>NUCLEOTIDE SEQUENCE [LARGE SCALE GENOMIC DNA]</scope>
</reference>
<dbReference type="AlphaFoldDB" id="A0AAV2JFL0"/>
<evidence type="ECO:0000313" key="2">
    <source>
        <dbReference type="EMBL" id="CAL1576347.1"/>
    </source>
</evidence>
<gene>
    <name evidence="2" type="ORF">KC01_LOCUS7785</name>
</gene>
<keyword evidence="3" id="KW-1185">Reference proteome</keyword>
<evidence type="ECO:0000313" key="3">
    <source>
        <dbReference type="Proteomes" id="UP001497482"/>
    </source>
</evidence>
<dbReference type="EMBL" id="OZ035834">
    <property type="protein sequence ID" value="CAL1576347.1"/>
    <property type="molecule type" value="Genomic_DNA"/>
</dbReference>
<protein>
    <submittedName>
        <fullName evidence="2">Uncharacterized protein</fullName>
    </submittedName>
</protein>
<name>A0AAV2JFL0_KNICA</name>
<dbReference type="Proteomes" id="UP001497482">
    <property type="component" value="Chromosome 12"/>
</dbReference>
<organism evidence="2 3">
    <name type="scientific">Knipowitschia caucasica</name>
    <name type="common">Caucasian dwarf goby</name>
    <name type="synonym">Pomatoschistus caucasicus</name>
    <dbReference type="NCBI Taxonomy" id="637954"/>
    <lineage>
        <taxon>Eukaryota</taxon>
        <taxon>Metazoa</taxon>
        <taxon>Chordata</taxon>
        <taxon>Craniata</taxon>
        <taxon>Vertebrata</taxon>
        <taxon>Euteleostomi</taxon>
        <taxon>Actinopterygii</taxon>
        <taxon>Neopterygii</taxon>
        <taxon>Teleostei</taxon>
        <taxon>Neoteleostei</taxon>
        <taxon>Acanthomorphata</taxon>
        <taxon>Gobiaria</taxon>
        <taxon>Gobiiformes</taxon>
        <taxon>Gobioidei</taxon>
        <taxon>Gobiidae</taxon>
        <taxon>Gobiinae</taxon>
        <taxon>Knipowitschia</taxon>
    </lineage>
</organism>